<organism evidence="3 4">
    <name type="scientific">Botryobasidium botryosum (strain FD-172 SS1)</name>
    <dbReference type="NCBI Taxonomy" id="930990"/>
    <lineage>
        <taxon>Eukaryota</taxon>
        <taxon>Fungi</taxon>
        <taxon>Dikarya</taxon>
        <taxon>Basidiomycota</taxon>
        <taxon>Agaricomycotina</taxon>
        <taxon>Agaricomycetes</taxon>
        <taxon>Cantharellales</taxon>
        <taxon>Botryobasidiaceae</taxon>
        <taxon>Botryobasidium</taxon>
    </lineage>
</organism>
<dbReference type="EMBL" id="KL198023">
    <property type="protein sequence ID" value="KDQ17484.1"/>
    <property type="molecule type" value="Genomic_DNA"/>
</dbReference>
<dbReference type="InterPro" id="IPR050931">
    <property type="entry name" value="Mito_Protein_Transport_Metaxin"/>
</dbReference>
<sequence length="247" mass="28076">MAQVTLYRFNKNNEKFDQSTWVSKLESYLVFSRTEHATALGDLGKAPRGKLPYAAITAGDAPTEMIADSEHVYDTLVSRGIAQELDIDLTAEQKALTVAMSTLVEQLYWLGVKERWIDNFYWARDKGPLRGLVYPMRLFIGQMVWRRISGVMTVLGHNARSQEELTTIRTKGLASLSALIGEKKYIHGGDAPTRIDAWVFGFLAASLCTPCEEWNPIMRDSIMSYENLKRYAADIQKEWFPKRPALF</sequence>
<dbReference type="InParanoid" id="A0A067MPK6"/>
<dbReference type="SFLD" id="SFLDS00019">
    <property type="entry name" value="Glutathione_Transferase_(cytos"/>
    <property type="match status" value="1"/>
</dbReference>
<proteinExistence type="predicted"/>
<evidence type="ECO:0000313" key="3">
    <source>
        <dbReference type="EMBL" id="KDQ17484.1"/>
    </source>
</evidence>
<dbReference type="SFLD" id="SFLDG01180">
    <property type="entry name" value="SUF1"/>
    <property type="match status" value="1"/>
</dbReference>
<dbReference type="OrthoDB" id="5809458at2759"/>
<dbReference type="HOGENOM" id="CLU_044137_1_2_1"/>
<protein>
    <recommendedName>
        <fullName evidence="5">Thioredoxin-like fold domain-containing protein</fullName>
    </recommendedName>
</protein>
<evidence type="ECO:0000313" key="4">
    <source>
        <dbReference type="Proteomes" id="UP000027195"/>
    </source>
</evidence>
<evidence type="ECO:0008006" key="5">
    <source>
        <dbReference type="Google" id="ProtNLM"/>
    </source>
</evidence>
<reference evidence="4" key="1">
    <citation type="journal article" date="2014" name="Proc. Natl. Acad. Sci. U.S.A.">
        <title>Extensive sampling of basidiomycete genomes demonstrates inadequacy of the white-rot/brown-rot paradigm for wood decay fungi.</title>
        <authorList>
            <person name="Riley R."/>
            <person name="Salamov A.A."/>
            <person name="Brown D.W."/>
            <person name="Nagy L.G."/>
            <person name="Floudas D."/>
            <person name="Held B.W."/>
            <person name="Levasseur A."/>
            <person name="Lombard V."/>
            <person name="Morin E."/>
            <person name="Otillar R."/>
            <person name="Lindquist E.A."/>
            <person name="Sun H."/>
            <person name="LaButti K.M."/>
            <person name="Schmutz J."/>
            <person name="Jabbour D."/>
            <person name="Luo H."/>
            <person name="Baker S.E."/>
            <person name="Pisabarro A.G."/>
            <person name="Walton J.D."/>
            <person name="Blanchette R.A."/>
            <person name="Henrissat B."/>
            <person name="Martin F."/>
            <person name="Cullen D."/>
            <person name="Hibbett D.S."/>
            <person name="Grigoriev I.V."/>
        </authorList>
    </citation>
    <scope>NUCLEOTIDE SEQUENCE [LARGE SCALE GENOMIC DNA]</scope>
    <source>
        <strain evidence="4">FD-172 SS1</strain>
    </source>
</reference>
<evidence type="ECO:0000259" key="2">
    <source>
        <dbReference type="Pfam" id="PF17172"/>
    </source>
</evidence>
<dbReference type="Pfam" id="PF17171">
    <property type="entry name" value="GST_C_6"/>
    <property type="match status" value="1"/>
</dbReference>
<dbReference type="InterPro" id="IPR040079">
    <property type="entry name" value="Glutathione_S-Trfase"/>
</dbReference>
<dbReference type="Proteomes" id="UP000027195">
    <property type="component" value="Unassembled WGS sequence"/>
</dbReference>
<dbReference type="InterPro" id="IPR012336">
    <property type="entry name" value="Thioredoxin-like_fold"/>
</dbReference>
<gene>
    <name evidence="3" type="ORF">BOTBODRAFT_575366</name>
</gene>
<evidence type="ECO:0000259" key="1">
    <source>
        <dbReference type="Pfam" id="PF17171"/>
    </source>
</evidence>
<dbReference type="GO" id="GO:0005737">
    <property type="term" value="C:cytoplasm"/>
    <property type="evidence" value="ECO:0007669"/>
    <property type="project" value="TreeGrafter"/>
</dbReference>
<name>A0A067MPK6_BOTB1</name>
<dbReference type="PANTHER" id="PTHR12289:SF41">
    <property type="entry name" value="FAILED AXON CONNECTIONS-RELATED"/>
    <property type="match status" value="1"/>
</dbReference>
<dbReference type="AlphaFoldDB" id="A0A067MPK6"/>
<feature type="domain" description="Metaxin glutathione S-transferase" evidence="1">
    <location>
        <begin position="173"/>
        <end position="233"/>
    </location>
</feature>
<feature type="domain" description="Thioredoxin-like fold" evidence="2">
    <location>
        <begin position="24"/>
        <end position="118"/>
    </location>
</feature>
<dbReference type="PANTHER" id="PTHR12289">
    <property type="entry name" value="METAXIN RELATED"/>
    <property type="match status" value="1"/>
</dbReference>
<dbReference type="InterPro" id="IPR033468">
    <property type="entry name" value="Metaxin_GST"/>
</dbReference>
<dbReference type="Pfam" id="PF17172">
    <property type="entry name" value="GST_N_4"/>
    <property type="match status" value="1"/>
</dbReference>
<keyword evidence="4" id="KW-1185">Reference proteome</keyword>
<accession>A0A067MPK6</accession>